<dbReference type="RefSeq" id="WP_079714818.1">
    <property type="nucleotide sequence ID" value="NZ_FUYS01000001.1"/>
</dbReference>
<dbReference type="SUPFAM" id="SSF49785">
    <property type="entry name" value="Galactose-binding domain-like"/>
    <property type="match status" value="1"/>
</dbReference>
<dbReference type="SMART" id="SM00606">
    <property type="entry name" value="CBD_IV"/>
    <property type="match status" value="1"/>
</dbReference>
<dbReference type="GO" id="GO:0005576">
    <property type="term" value="C:extracellular region"/>
    <property type="evidence" value="ECO:0007669"/>
    <property type="project" value="TreeGrafter"/>
</dbReference>
<feature type="domain" description="CBM6" evidence="5">
    <location>
        <begin position="455"/>
        <end position="590"/>
    </location>
</feature>
<accession>A0A1T4ZTC7</accession>
<evidence type="ECO:0000256" key="1">
    <source>
        <dbReference type="ARBA" id="ARBA00022729"/>
    </source>
</evidence>
<reference evidence="6 7" key="1">
    <citation type="submission" date="2017-02" db="EMBL/GenBank/DDBJ databases">
        <authorList>
            <person name="Peterson S.W."/>
        </authorList>
    </citation>
    <scope>NUCLEOTIDE SEQUENCE [LARGE SCALE GENOMIC DNA]</scope>
    <source>
        <strain evidence="6 7">DSM 22899</strain>
    </source>
</reference>
<dbReference type="Pfam" id="PF03422">
    <property type="entry name" value="CBM_6"/>
    <property type="match status" value="1"/>
</dbReference>
<dbReference type="InterPro" id="IPR005084">
    <property type="entry name" value="CBM6"/>
</dbReference>
<dbReference type="GO" id="GO:0008422">
    <property type="term" value="F:beta-glucosidase activity"/>
    <property type="evidence" value="ECO:0007669"/>
    <property type="project" value="TreeGrafter"/>
</dbReference>
<comment type="similarity">
    <text evidence="4">Belongs to the glycosyl hydrolase 5 (cellulase A) family.</text>
</comment>
<evidence type="ECO:0000256" key="2">
    <source>
        <dbReference type="ARBA" id="ARBA00022801"/>
    </source>
</evidence>
<evidence type="ECO:0000259" key="5">
    <source>
        <dbReference type="PROSITE" id="PS51175"/>
    </source>
</evidence>
<protein>
    <submittedName>
        <fullName evidence="6">Carbohydrate binding module (Family 6)</fullName>
    </submittedName>
</protein>
<dbReference type="InterPro" id="IPR008979">
    <property type="entry name" value="Galactose-bd-like_sf"/>
</dbReference>
<dbReference type="GO" id="GO:0009986">
    <property type="term" value="C:cell surface"/>
    <property type="evidence" value="ECO:0007669"/>
    <property type="project" value="TreeGrafter"/>
</dbReference>
<sequence length="590" mass="67120">MNTHVVKPDAKPNISATLAILFCCVLFVCCQGPKKNFLRAQGHHIVNGQGDTIILRGMGLGGWMLQEGYMFRLGFLGQQYRIRESIEDVVGKEETDRFYNEWLVNHTRRIDIDSMAAWGFNSIRLPMHYNLYTLPVEDEPVTGENTWLEKGFALTDSLLTWCKANGMYLILDLHAAPGGQGNDLNISDRNPDKPSFWENEANRRKTIALWRKLAERYADEEWIGGYDVLNETNWGFEDAADFRGTAEQTNVPLRQFLVDVTRAIREVDTNHIIFLEGNGFANNYNGIFPKWDDNLVLSFHKYGNPNTEASIQRFLDLRDEHDIPLWLGESGENSNTWFTEAIALCEQNGIGWAWWQNKKMGINQPLEITPPEGYTALLDYWSGKGKKPSHEEALRILNQWLENLKLENNIFHRDVVDAMFRQVYSHDALAFKNHAIRKGTVLNAADFDLGRQRVAYYDTDTASYHYTPGMNTQGNRGRSYRNDGVDIQADTSGYYVFHIENGEWLQYTLNIAEEGIAQLLLNVASETDGGRIIVMINGNILSEPIEVPATGGGQTWATIPIQLPEFSPGQHRIRIVAETGGFNFKSMTFD</sequence>
<dbReference type="PANTHER" id="PTHR31297:SF13">
    <property type="entry name" value="PUTATIVE-RELATED"/>
    <property type="match status" value="1"/>
</dbReference>
<dbReference type="Gene3D" id="2.60.120.260">
    <property type="entry name" value="Galactose-binding domain-like"/>
    <property type="match status" value="1"/>
</dbReference>
<dbReference type="InterPro" id="IPR017853">
    <property type="entry name" value="GH"/>
</dbReference>
<gene>
    <name evidence="6" type="ORF">SAMN05660226_00067</name>
</gene>
<dbReference type="Pfam" id="PF00150">
    <property type="entry name" value="Cellulase"/>
    <property type="match status" value="1"/>
</dbReference>
<proteinExistence type="inferred from homology"/>
<dbReference type="InterPro" id="IPR001547">
    <property type="entry name" value="Glyco_hydro_5"/>
</dbReference>
<evidence type="ECO:0000313" key="6">
    <source>
        <dbReference type="EMBL" id="SKB26021.1"/>
    </source>
</evidence>
<dbReference type="AlphaFoldDB" id="A0A1T4ZTC7"/>
<dbReference type="OrthoDB" id="9800955at2"/>
<evidence type="ECO:0000256" key="3">
    <source>
        <dbReference type="ARBA" id="ARBA00023295"/>
    </source>
</evidence>
<keyword evidence="3 4" id="KW-0326">Glycosidase</keyword>
<dbReference type="GO" id="GO:0009251">
    <property type="term" value="P:glucan catabolic process"/>
    <property type="evidence" value="ECO:0007669"/>
    <property type="project" value="TreeGrafter"/>
</dbReference>
<dbReference type="SUPFAM" id="SSF51445">
    <property type="entry name" value="(Trans)glycosidases"/>
    <property type="match status" value="1"/>
</dbReference>
<keyword evidence="1" id="KW-0732">Signal</keyword>
<dbReference type="Gene3D" id="3.20.20.80">
    <property type="entry name" value="Glycosidases"/>
    <property type="match status" value="1"/>
</dbReference>
<dbReference type="STRING" id="623280.SAMN05660226_00067"/>
<dbReference type="CDD" id="cd04080">
    <property type="entry name" value="CBM6_cellulase-like"/>
    <property type="match status" value="1"/>
</dbReference>
<dbReference type="InterPro" id="IPR050386">
    <property type="entry name" value="Glycosyl_hydrolase_5"/>
</dbReference>
<dbReference type="InterPro" id="IPR006584">
    <property type="entry name" value="Cellulose-bd_IV"/>
</dbReference>
<dbReference type="Proteomes" id="UP000190541">
    <property type="component" value="Unassembled WGS sequence"/>
</dbReference>
<name>A0A1T4ZTC7_9SPHI</name>
<dbReference type="EMBL" id="FUYS01000001">
    <property type="protein sequence ID" value="SKB26021.1"/>
    <property type="molecule type" value="Genomic_DNA"/>
</dbReference>
<evidence type="ECO:0000256" key="4">
    <source>
        <dbReference type="RuleBase" id="RU361153"/>
    </source>
</evidence>
<dbReference type="PROSITE" id="PS51175">
    <property type="entry name" value="CBM6"/>
    <property type="match status" value="1"/>
</dbReference>
<dbReference type="GO" id="GO:0030246">
    <property type="term" value="F:carbohydrate binding"/>
    <property type="evidence" value="ECO:0007669"/>
    <property type="project" value="InterPro"/>
</dbReference>
<dbReference type="PANTHER" id="PTHR31297">
    <property type="entry name" value="GLUCAN ENDO-1,6-BETA-GLUCOSIDASE B"/>
    <property type="match status" value="1"/>
</dbReference>
<keyword evidence="2 4" id="KW-0378">Hydrolase</keyword>
<keyword evidence="7" id="KW-1185">Reference proteome</keyword>
<evidence type="ECO:0000313" key="7">
    <source>
        <dbReference type="Proteomes" id="UP000190541"/>
    </source>
</evidence>
<organism evidence="6 7">
    <name type="scientific">Parapedobacter luteus</name>
    <dbReference type="NCBI Taxonomy" id="623280"/>
    <lineage>
        <taxon>Bacteria</taxon>
        <taxon>Pseudomonadati</taxon>
        <taxon>Bacteroidota</taxon>
        <taxon>Sphingobacteriia</taxon>
        <taxon>Sphingobacteriales</taxon>
        <taxon>Sphingobacteriaceae</taxon>
        <taxon>Parapedobacter</taxon>
    </lineage>
</organism>